<feature type="compositionally biased region" description="Low complexity" evidence="1">
    <location>
        <begin position="510"/>
        <end position="528"/>
    </location>
</feature>
<evidence type="ECO:0000256" key="1">
    <source>
        <dbReference type="SAM" id="MobiDB-lite"/>
    </source>
</evidence>
<accession>A0ABD1J919</accession>
<name>A0ABD1J919_9TELE</name>
<dbReference type="PANTHER" id="PTHR39082">
    <property type="entry name" value="PHOSPHOLIPASE C-BETA-2-RELATED"/>
    <property type="match status" value="1"/>
</dbReference>
<evidence type="ECO:0000313" key="4">
    <source>
        <dbReference type="Proteomes" id="UP001591681"/>
    </source>
</evidence>
<evidence type="ECO:0000256" key="2">
    <source>
        <dbReference type="SAM" id="Phobius"/>
    </source>
</evidence>
<keyword evidence="2" id="KW-1133">Transmembrane helix</keyword>
<evidence type="ECO:0000313" key="3">
    <source>
        <dbReference type="EMBL" id="KAL2082473.1"/>
    </source>
</evidence>
<feature type="compositionally biased region" description="Pro residues" evidence="1">
    <location>
        <begin position="540"/>
        <end position="571"/>
    </location>
</feature>
<dbReference type="PANTHER" id="PTHR39082:SF1">
    <property type="entry name" value="SCAVENGER RECEPTOR CLASS A MEMBER 3"/>
    <property type="match status" value="1"/>
</dbReference>
<evidence type="ECO:0008006" key="5">
    <source>
        <dbReference type="Google" id="ProtNLM"/>
    </source>
</evidence>
<dbReference type="InterPro" id="IPR052376">
    <property type="entry name" value="Oxidative_Scav/Glycosyltrans"/>
</dbReference>
<dbReference type="InterPro" id="IPR008160">
    <property type="entry name" value="Collagen"/>
</dbReference>
<dbReference type="Proteomes" id="UP001591681">
    <property type="component" value="Unassembled WGS sequence"/>
</dbReference>
<keyword evidence="2" id="KW-0472">Membrane</keyword>
<feature type="region of interest" description="Disordered" evidence="1">
    <location>
        <begin position="419"/>
        <end position="449"/>
    </location>
</feature>
<feature type="region of interest" description="Disordered" evidence="1">
    <location>
        <begin position="463"/>
        <end position="571"/>
    </location>
</feature>
<dbReference type="EMBL" id="JBHFQA010000019">
    <property type="protein sequence ID" value="KAL2082473.1"/>
    <property type="molecule type" value="Genomic_DNA"/>
</dbReference>
<feature type="transmembrane region" description="Helical" evidence="2">
    <location>
        <begin position="27"/>
        <end position="47"/>
    </location>
</feature>
<sequence>MPPFRGRTRGGCVKCQQTHSVQLAVKVLYGFFAFLVIAVAVLASLVFRKIDSLSEEETFYQKKITKVQESIQDLGVANNCTECFNLAHFREEVSKLKKEFEDIQKMVLSQEQMLDQTSQTQLTLSQASKRMLRDVQSYAITMKRINQSLDQYLGQVSGWQVVINETDQGMKTLVQDQYDLKATVQQVNTTVGLSAEWIDALQRKSEEETLVLQKMTTEWQNYSRILGALKSNSSATMQTVRSIQSGISATHQRISMSSEMVHDLTLQVMNLQMQLDNVSSFIDEHEENMHDHQYHSLYYENRTSERFGTLDARMGTIEMEIDTISSSINATVNHVQSMYKYINIESSSCQARLGSHTEDLQDLNNTVLLLVHLVDTLRTQYMLMSVQLDMDVRNISMVMEEMKLVDIQHAQALQNFTILKGAPGPPGPKGNRGDTGTKGSIGKPGYKGDPGIPGVAGPMGLKGFIGPKGATGETGPTGARGNPGVKGAKGSLGQPGSRGERGQKGDMGVIGKDGLPGPKGPPGIQGQSGLPGLHGIPGPRGKPGPVGPPGPPGTPGTPGPPGLPGPPATTP</sequence>
<comment type="caution">
    <text evidence="3">The sequence shown here is derived from an EMBL/GenBank/DDBJ whole genome shotgun (WGS) entry which is preliminary data.</text>
</comment>
<organism evidence="3 4">
    <name type="scientific">Coilia grayii</name>
    <name type="common">Gray's grenadier anchovy</name>
    <dbReference type="NCBI Taxonomy" id="363190"/>
    <lineage>
        <taxon>Eukaryota</taxon>
        <taxon>Metazoa</taxon>
        <taxon>Chordata</taxon>
        <taxon>Craniata</taxon>
        <taxon>Vertebrata</taxon>
        <taxon>Euteleostomi</taxon>
        <taxon>Actinopterygii</taxon>
        <taxon>Neopterygii</taxon>
        <taxon>Teleostei</taxon>
        <taxon>Clupei</taxon>
        <taxon>Clupeiformes</taxon>
        <taxon>Clupeoidei</taxon>
        <taxon>Engraulidae</taxon>
        <taxon>Coilinae</taxon>
        <taxon>Coilia</taxon>
    </lineage>
</organism>
<proteinExistence type="predicted"/>
<reference evidence="3 4" key="1">
    <citation type="submission" date="2024-09" db="EMBL/GenBank/DDBJ databases">
        <title>A chromosome-level genome assembly of Gray's grenadier anchovy, Coilia grayii.</title>
        <authorList>
            <person name="Fu Z."/>
        </authorList>
    </citation>
    <scope>NUCLEOTIDE SEQUENCE [LARGE SCALE GENOMIC DNA]</scope>
    <source>
        <strain evidence="3">G4</strain>
        <tissue evidence="3">Muscle</tissue>
    </source>
</reference>
<protein>
    <recommendedName>
        <fullName evidence="5">Scavenger receptor class A member 3</fullName>
    </recommendedName>
</protein>
<gene>
    <name evidence="3" type="ORF">ACEWY4_022291</name>
</gene>
<dbReference type="Pfam" id="PF01391">
    <property type="entry name" value="Collagen"/>
    <property type="match status" value="2"/>
</dbReference>
<keyword evidence="2" id="KW-0812">Transmembrane</keyword>
<dbReference type="AlphaFoldDB" id="A0ABD1J919"/>
<keyword evidence="4" id="KW-1185">Reference proteome</keyword>